<dbReference type="GeneID" id="300403804"/>
<protein>
    <recommendedName>
        <fullName evidence="1">DUF5624 domain-containing protein</fullName>
    </recommendedName>
</protein>
<dbReference type="EMBL" id="CABPSK010000001">
    <property type="protein sequence ID" value="VVD92922.1"/>
    <property type="molecule type" value="Genomic_DNA"/>
</dbReference>
<organism evidence="2 3">
    <name type="scientific">Pandoraea pneumonica</name>
    <dbReference type="NCBI Taxonomy" id="2508299"/>
    <lineage>
        <taxon>Bacteria</taxon>
        <taxon>Pseudomonadati</taxon>
        <taxon>Pseudomonadota</taxon>
        <taxon>Betaproteobacteria</taxon>
        <taxon>Burkholderiales</taxon>
        <taxon>Burkholderiaceae</taxon>
        <taxon>Pandoraea</taxon>
    </lineage>
</organism>
<accession>A0A5E4U0A3</accession>
<gene>
    <name evidence="2" type="ORF">PPN31114_01759</name>
</gene>
<dbReference type="InterPro" id="IPR041132">
    <property type="entry name" value="DUF5624"/>
</dbReference>
<name>A0A5E4U0A3_9BURK</name>
<dbReference type="OrthoDB" id="3963779at2"/>
<dbReference type="AlphaFoldDB" id="A0A5E4U0A3"/>
<evidence type="ECO:0000259" key="1">
    <source>
        <dbReference type="Pfam" id="PF18538"/>
    </source>
</evidence>
<feature type="domain" description="DUF5624" evidence="1">
    <location>
        <begin position="67"/>
        <end position="206"/>
    </location>
</feature>
<evidence type="ECO:0000313" key="3">
    <source>
        <dbReference type="Proteomes" id="UP000366945"/>
    </source>
</evidence>
<proteinExistence type="predicted"/>
<reference evidence="2 3" key="1">
    <citation type="submission" date="2019-08" db="EMBL/GenBank/DDBJ databases">
        <authorList>
            <person name="Peeters C."/>
        </authorList>
    </citation>
    <scope>NUCLEOTIDE SEQUENCE [LARGE SCALE GENOMIC DNA]</scope>
    <source>
        <strain evidence="2 3">LMG 31114</strain>
    </source>
</reference>
<dbReference type="RefSeq" id="WP_150678987.1">
    <property type="nucleotide sequence ID" value="NZ_CABPSK010000001.1"/>
</dbReference>
<evidence type="ECO:0000313" key="2">
    <source>
        <dbReference type="EMBL" id="VVD92922.1"/>
    </source>
</evidence>
<dbReference type="Proteomes" id="UP000366945">
    <property type="component" value="Unassembled WGS sequence"/>
</dbReference>
<keyword evidence="3" id="KW-1185">Reference proteome</keyword>
<sequence length="391" mass="42981">MSYQPHAAFAGLFHAFTSDPQSLGNRLAKTMSARDAALPLLVSTGSDIALFPGNGAPAQIESFRKSTRGFIELTAVSHLPLALAYLARLLELGELDDDGQGDSETAAWRAEAKRLIEHAANVRKANTLAHWRDDVAVQSLRGNEAKLVDLIDYTCDVSSRWLTQALADPSRLTFERLVADYFEAQPGSDLPVPMNDVMFATFGLAYLDIVYRIGNWLRAQSLDWSRAMVIVSGRSGRPTAGATWSSNNMCHLIWRASGERLPPERLLVAPHAPGFSVANLGTADDLRSLEAGYRELWHNTRASIEVAREMFPHAPGFSFAPSPDEAMPPLADAQDRKVMAARLRRIMEDPAQLLSNCVADYIVDELARCDNDPSRAVIPGFTQVNYPPHAR</sequence>
<dbReference type="Pfam" id="PF18538">
    <property type="entry name" value="DUF5624"/>
    <property type="match status" value="1"/>
</dbReference>